<evidence type="ECO:0000256" key="2">
    <source>
        <dbReference type="SAM" id="Phobius"/>
    </source>
</evidence>
<evidence type="ECO:0000313" key="3">
    <source>
        <dbReference type="EMBL" id="QVK23070.1"/>
    </source>
</evidence>
<sequence length="191" mass="21260">MNEKRKKQLKTYYAVFAGMSGISTLALLAWYLYVGESGRMMALNPVASTILFGWSSIFGVIIMGMALFSPIGMWNISVKQKWLEEGTEQNLSPQQTEYRSKKHKLQTILASYAVIGAYGIISFMAVLHLNNTSGTELIERLSGSFLGWGICIATIAGVWGYLHTMEQQKELESSRNISQESSQSAQVDLDK</sequence>
<feature type="transmembrane region" description="Helical" evidence="2">
    <location>
        <begin position="53"/>
        <end position="74"/>
    </location>
</feature>
<accession>A0ABX8DEF2</accession>
<protein>
    <recommendedName>
        <fullName evidence="5">DUF3180 domain-containing protein</fullName>
    </recommendedName>
</protein>
<keyword evidence="2" id="KW-0812">Transmembrane</keyword>
<keyword evidence="2" id="KW-1133">Transmembrane helix</keyword>
<evidence type="ECO:0008006" key="5">
    <source>
        <dbReference type="Google" id="ProtNLM"/>
    </source>
</evidence>
<proteinExistence type="predicted"/>
<feature type="transmembrane region" description="Helical" evidence="2">
    <location>
        <begin position="109"/>
        <end position="129"/>
    </location>
</feature>
<keyword evidence="4" id="KW-1185">Reference proteome</keyword>
<dbReference type="RefSeq" id="WP_213681713.1">
    <property type="nucleotide sequence ID" value="NZ_CP074572.1"/>
</dbReference>
<feature type="compositionally biased region" description="Low complexity" evidence="1">
    <location>
        <begin position="174"/>
        <end position="184"/>
    </location>
</feature>
<gene>
    <name evidence="3" type="ORF">KHX94_18535</name>
</gene>
<feature type="transmembrane region" description="Helical" evidence="2">
    <location>
        <begin position="141"/>
        <end position="162"/>
    </location>
</feature>
<dbReference type="EMBL" id="CP074572">
    <property type="protein sequence ID" value="QVK23070.1"/>
    <property type="molecule type" value="Genomic_DNA"/>
</dbReference>
<reference evidence="3 4" key="1">
    <citation type="journal article" date="2012" name="Int. J. Syst. Evol. Microbiol.">
        <title>Shewanella dokdonensis sp. nov., isolated from seawater.</title>
        <authorList>
            <person name="Sung H.R."/>
            <person name="Yoon J.H."/>
            <person name="Ghim S.Y."/>
        </authorList>
    </citation>
    <scope>NUCLEOTIDE SEQUENCE [LARGE SCALE GENOMIC DNA]</scope>
    <source>
        <strain evidence="3 4">DSM 23626</strain>
    </source>
</reference>
<dbReference type="Proteomes" id="UP000676428">
    <property type="component" value="Chromosome"/>
</dbReference>
<organism evidence="3 4">
    <name type="scientific">Shewanella dokdonensis</name>
    <dbReference type="NCBI Taxonomy" id="712036"/>
    <lineage>
        <taxon>Bacteria</taxon>
        <taxon>Pseudomonadati</taxon>
        <taxon>Pseudomonadota</taxon>
        <taxon>Gammaproteobacteria</taxon>
        <taxon>Alteromonadales</taxon>
        <taxon>Shewanellaceae</taxon>
        <taxon>Shewanella</taxon>
    </lineage>
</organism>
<feature type="region of interest" description="Disordered" evidence="1">
    <location>
        <begin position="172"/>
        <end position="191"/>
    </location>
</feature>
<evidence type="ECO:0000256" key="1">
    <source>
        <dbReference type="SAM" id="MobiDB-lite"/>
    </source>
</evidence>
<feature type="transmembrane region" description="Helical" evidence="2">
    <location>
        <begin position="12"/>
        <end position="33"/>
    </location>
</feature>
<keyword evidence="2" id="KW-0472">Membrane</keyword>
<name>A0ABX8DEF2_9GAMM</name>
<evidence type="ECO:0000313" key="4">
    <source>
        <dbReference type="Proteomes" id="UP000676428"/>
    </source>
</evidence>